<comment type="caution">
    <text evidence="1">The sequence shown here is derived from an EMBL/GenBank/DDBJ whole genome shotgun (WGS) entry which is preliminary data.</text>
</comment>
<reference evidence="1" key="1">
    <citation type="submission" date="2022-06" db="EMBL/GenBank/DDBJ databases">
        <title>Fusarium solani species complex genomes reveal bases of compartmentalisation and animal pathogenesis.</title>
        <authorList>
            <person name="Tsai I.J."/>
        </authorList>
    </citation>
    <scope>NUCLEOTIDE SEQUENCE</scope>
    <source>
        <strain evidence="1">Fu6.1</strain>
    </source>
</reference>
<evidence type="ECO:0000313" key="2">
    <source>
        <dbReference type="Proteomes" id="UP001065298"/>
    </source>
</evidence>
<sequence>MNNLYGPSTSHPLIQHLSDMSNSCATVMEKVAGDEMKSSQVDDNIESGRGESIPVQEQNDQLERGLKPRHVNMFAIAGSLGTGIIIAMGKALRAGGPGNVLIAFVLMGAATYFVMTALAEMAVFAPRKKGFSGYATRYMDPALGFATGWNYFLKYSALLANNLTAAGLIISYWRSDINLGVWIAVFGVCIIALNFLKVVWFGEVEFWFAVAKVLVLVTLILTCFTISLGGQPSGERIGFRYWSDPGAFAKYIYGGSAGAFCGFWVCFINSAFLYIGFESVAITFGESRNPRKTIPRAIRQTAYRILVFYFGGLISVSMAIPYTSEKLLGATKSKTSAAASPFVIAIQQAGIKYLPGIINGCLLLFVFSFSNSDIYLASRTLYGLAKDGQAPKFFTRTTKHGVPYFAVIASSLFISLAFLNTTKASSVVFGYLISLTTVLGAVNWANILLSYFNFHRGLKAQGFSRGDLPWRGILQPYGAYYAAFTTFLVLVFSGWEAFVPKFDPVKFVVGYVGILVWIINILAFKYWKKTKYVTPLAMDLETDVLTVAQLDAEDAAESKTKLIFFQRIKGALWGQ</sequence>
<name>A0ACC0RB14_9HYPO</name>
<dbReference type="Proteomes" id="UP001065298">
    <property type="component" value="Chromosome 2"/>
</dbReference>
<dbReference type="EMBL" id="CM046504">
    <property type="protein sequence ID" value="KAI8680509.1"/>
    <property type="molecule type" value="Genomic_DNA"/>
</dbReference>
<proteinExistence type="predicted"/>
<evidence type="ECO:0000313" key="1">
    <source>
        <dbReference type="EMBL" id="KAI8680509.1"/>
    </source>
</evidence>
<gene>
    <name evidence="1" type="ORF">NCS57_00332100</name>
</gene>
<keyword evidence="2" id="KW-1185">Reference proteome</keyword>
<organism evidence="1 2">
    <name type="scientific">Fusarium keratoplasticum</name>
    <dbReference type="NCBI Taxonomy" id="1328300"/>
    <lineage>
        <taxon>Eukaryota</taxon>
        <taxon>Fungi</taxon>
        <taxon>Dikarya</taxon>
        <taxon>Ascomycota</taxon>
        <taxon>Pezizomycotina</taxon>
        <taxon>Sordariomycetes</taxon>
        <taxon>Hypocreomycetidae</taxon>
        <taxon>Hypocreales</taxon>
        <taxon>Nectriaceae</taxon>
        <taxon>Fusarium</taxon>
        <taxon>Fusarium solani species complex</taxon>
    </lineage>
</organism>
<accession>A0ACC0RB14</accession>
<protein>
    <submittedName>
        <fullName evidence="1">AA-permease domain-containing protein</fullName>
    </submittedName>
</protein>